<keyword evidence="15" id="KW-1185">Reference proteome</keyword>
<keyword evidence="3" id="KW-0488">Methylation</keyword>
<comment type="caution">
    <text evidence="14">The sequence shown here is derived from an EMBL/GenBank/DDBJ whole genome shotgun (WGS) entry which is preliminary data.</text>
</comment>
<evidence type="ECO:0000256" key="10">
    <source>
        <dbReference type="PROSITE-ProRule" id="PRU00284"/>
    </source>
</evidence>
<dbReference type="GO" id="GO:0005886">
    <property type="term" value="C:plasma membrane"/>
    <property type="evidence" value="ECO:0007669"/>
    <property type="project" value="UniProtKB-SubCell"/>
</dbReference>
<name>A0AA41W9F0_9GAMM</name>
<dbReference type="SMART" id="SM00283">
    <property type="entry name" value="MA"/>
    <property type="match status" value="1"/>
</dbReference>
<keyword evidence="7 11" id="KW-0472">Membrane</keyword>
<evidence type="ECO:0000313" key="14">
    <source>
        <dbReference type="EMBL" id="MCM2681062.1"/>
    </source>
</evidence>
<keyword evidence="2" id="KW-1003">Cell membrane</keyword>
<evidence type="ECO:0000256" key="7">
    <source>
        <dbReference type="ARBA" id="ARBA00023136"/>
    </source>
</evidence>
<organism evidence="14 15">
    <name type="scientific">Echinimonas agarilytica</name>
    <dbReference type="NCBI Taxonomy" id="1215918"/>
    <lineage>
        <taxon>Bacteria</taxon>
        <taxon>Pseudomonadati</taxon>
        <taxon>Pseudomonadota</taxon>
        <taxon>Gammaproteobacteria</taxon>
        <taxon>Alteromonadales</taxon>
        <taxon>Echinimonadaceae</taxon>
        <taxon>Echinimonas</taxon>
    </lineage>
</organism>
<dbReference type="GO" id="GO:0007165">
    <property type="term" value="P:signal transduction"/>
    <property type="evidence" value="ECO:0007669"/>
    <property type="project" value="UniProtKB-KW"/>
</dbReference>
<evidence type="ECO:0000256" key="6">
    <source>
        <dbReference type="ARBA" id="ARBA00022989"/>
    </source>
</evidence>
<feature type="transmembrane region" description="Helical" evidence="11">
    <location>
        <begin position="297"/>
        <end position="316"/>
    </location>
</feature>
<keyword evidence="4" id="KW-0145">Chemotaxis</keyword>
<evidence type="ECO:0000256" key="2">
    <source>
        <dbReference type="ARBA" id="ARBA00022475"/>
    </source>
</evidence>
<keyword evidence="5 11" id="KW-0812">Transmembrane</keyword>
<comment type="subcellular location">
    <subcellularLocation>
        <location evidence="1">Cell membrane</location>
        <topology evidence="1">Multi-pass membrane protein</topology>
    </subcellularLocation>
</comment>
<dbReference type="RefSeq" id="WP_251262535.1">
    <property type="nucleotide sequence ID" value="NZ_JAMQGP010000008.1"/>
</dbReference>
<proteinExistence type="inferred from homology"/>
<protein>
    <submittedName>
        <fullName evidence="14">Methyl-accepting chemotaxis protein</fullName>
    </submittedName>
</protein>
<dbReference type="Pfam" id="PF00672">
    <property type="entry name" value="HAMP"/>
    <property type="match status" value="1"/>
</dbReference>
<feature type="domain" description="Methyl-accepting transducer" evidence="12">
    <location>
        <begin position="380"/>
        <end position="613"/>
    </location>
</feature>
<dbReference type="PROSITE" id="PS50111">
    <property type="entry name" value="CHEMOTAXIS_TRANSDUC_2"/>
    <property type="match status" value="1"/>
</dbReference>
<accession>A0AA41W9F0</accession>
<sequence length="658" mass="72724">MRVSHYARFSAVALFSVSVAFVGLLFWVQQQLDLSDKQRGQYELIKETASMGVVAALQKYLAQGDAVVLIEVEERLHQLDEELVNLPGAAAAPIREQVQLLLDKTKSDYRAIGKLSGDPMALLKISEREMLSSAKSLIRYASEGHANNPFVARNYADLSTDSILLVHELSQARIDLLSGHASGDDHLTSLLNDLASTASEVVGLPLLEVYHEAEVDEFALGDDDSELEEKGELARDELMSLARRYPSELERTRKIATQRQHSFRQLEQDLNGFKTAIAYGETMVSAERQRIVDGIKLAAGIMVAVLLFITVSNYMLQFTYVLKPLRQLRQAFHHLVESNELTTIDVRNKKSELGEIAQYFNQLIQHEQNELARRQQQLKVVSEALQTISEQVNHICHSNSQTEQHLLDSRQTTAVLSDITQELSKISDAVESNARETESSMELSLTGVAEVLAASEQTSEAATLGFNELSSLSASVEDVSAILDVIRNIADQTNLLALNAAIESARAGVHGRGFSVVADEVRQLAFKTQNSLTEITDILSTLTESSQRLGGSITQVKEASGHQRTIAEQLMQTSEKVKEQSHQAVNAAHQASEFVRDQAEHVELFNQAMDSVQQQVEGARGLAGNIRDDVTGQASHITSTLLQTDRNTELPKQTVNFR</sequence>
<evidence type="ECO:0000256" key="8">
    <source>
        <dbReference type="ARBA" id="ARBA00023224"/>
    </source>
</evidence>
<evidence type="ECO:0000256" key="9">
    <source>
        <dbReference type="ARBA" id="ARBA00029447"/>
    </source>
</evidence>
<evidence type="ECO:0000256" key="3">
    <source>
        <dbReference type="ARBA" id="ARBA00022481"/>
    </source>
</evidence>
<comment type="similarity">
    <text evidence="9">Belongs to the methyl-accepting chemotaxis (MCP) protein family.</text>
</comment>
<keyword evidence="6 11" id="KW-1133">Transmembrane helix</keyword>
<evidence type="ECO:0000256" key="4">
    <source>
        <dbReference type="ARBA" id="ARBA00022500"/>
    </source>
</evidence>
<dbReference type="SMART" id="SM00304">
    <property type="entry name" value="HAMP"/>
    <property type="match status" value="1"/>
</dbReference>
<reference evidence="14 15" key="1">
    <citation type="journal article" date="2013" name="Antonie Van Leeuwenhoek">
        <title>Echinimonas agarilytica gen. nov., sp. nov., a new gammaproteobacterium isolated from the sea urchin Strongylocentrotus intermedius.</title>
        <authorList>
            <person name="Nedashkovskaya O.I."/>
            <person name="Stenkova A.M."/>
            <person name="Zhukova N.V."/>
            <person name="Van Trappen S."/>
            <person name="Lee J.S."/>
            <person name="Kim S.B."/>
        </authorList>
    </citation>
    <scope>NUCLEOTIDE SEQUENCE [LARGE SCALE GENOMIC DNA]</scope>
    <source>
        <strain evidence="14 15">KMM 6351</strain>
    </source>
</reference>
<keyword evidence="8 10" id="KW-0807">Transducer</keyword>
<dbReference type="SUPFAM" id="SSF58104">
    <property type="entry name" value="Methyl-accepting chemotaxis protein (MCP) signaling domain"/>
    <property type="match status" value="1"/>
</dbReference>
<feature type="transmembrane region" description="Helical" evidence="11">
    <location>
        <begin position="6"/>
        <end position="28"/>
    </location>
</feature>
<dbReference type="GO" id="GO:0006935">
    <property type="term" value="P:chemotaxis"/>
    <property type="evidence" value="ECO:0007669"/>
    <property type="project" value="UniProtKB-KW"/>
</dbReference>
<dbReference type="AlphaFoldDB" id="A0AA41W9F0"/>
<evidence type="ECO:0000259" key="13">
    <source>
        <dbReference type="PROSITE" id="PS50885"/>
    </source>
</evidence>
<evidence type="ECO:0000256" key="11">
    <source>
        <dbReference type="SAM" id="Phobius"/>
    </source>
</evidence>
<dbReference type="Pfam" id="PF00015">
    <property type="entry name" value="MCPsignal"/>
    <property type="match status" value="1"/>
</dbReference>
<dbReference type="Proteomes" id="UP001165393">
    <property type="component" value="Unassembled WGS sequence"/>
</dbReference>
<evidence type="ECO:0000256" key="5">
    <source>
        <dbReference type="ARBA" id="ARBA00022692"/>
    </source>
</evidence>
<evidence type="ECO:0000256" key="1">
    <source>
        <dbReference type="ARBA" id="ARBA00004651"/>
    </source>
</evidence>
<dbReference type="Gene3D" id="1.10.287.950">
    <property type="entry name" value="Methyl-accepting chemotaxis protein"/>
    <property type="match status" value="1"/>
</dbReference>
<dbReference type="InterPro" id="IPR004089">
    <property type="entry name" value="MCPsignal_dom"/>
</dbReference>
<dbReference type="PANTHER" id="PTHR32089">
    <property type="entry name" value="METHYL-ACCEPTING CHEMOTAXIS PROTEIN MCPB"/>
    <property type="match status" value="1"/>
</dbReference>
<dbReference type="EMBL" id="JAMQGP010000008">
    <property type="protein sequence ID" value="MCM2681062.1"/>
    <property type="molecule type" value="Genomic_DNA"/>
</dbReference>
<evidence type="ECO:0000259" key="12">
    <source>
        <dbReference type="PROSITE" id="PS50111"/>
    </source>
</evidence>
<gene>
    <name evidence="14" type="ORF">NAF29_15510</name>
</gene>
<feature type="domain" description="HAMP" evidence="13">
    <location>
        <begin position="319"/>
        <end position="372"/>
    </location>
</feature>
<dbReference type="PROSITE" id="PS50885">
    <property type="entry name" value="HAMP"/>
    <property type="match status" value="1"/>
</dbReference>
<dbReference type="PANTHER" id="PTHR32089:SF39">
    <property type="entry name" value="METHYL-ACCEPTING CHEMOTAXIS PROTEIN HLYB"/>
    <property type="match status" value="1"/>
</dbReference>
<evidence type="ECO:0000313" key="15">
    <source>
        <dbReference type="Proteomes" id="UP001165393"/>
    </source>
</evidence>
<dbReference type="InterPro" id="IPR003660">
    <property type="entry name" value="HAMP_dom"/>
</dbReference>